<evidence type="ECO:0000313" key="2">
    <source>
        <dbReference type="Proteomes" id="UP000078541"/>
    </source>
</evidence>
<proteinExistence type="predicted"/>
<dbReference type="Gene3D" id="3.10.10.10">
    <property type="entry name" value="HIV Type 1 Reverse Transcriptase, subunit A, domain 1"/>
    <property type="match status" value="1"/>
</dbReference>
<sequence length="476" mass="53901">MKESKAQPCLFCGEKHDSSSCEKAKGMDMDERSKIVKEKNGCFRCLKVGQSYKKFYSKEKCPWCSKGHCLLMCRNLSSNSQKSVDEKPNGSKFNEGNSCLANVSSAKIFLPILKIRMRGPRKSVSVRAIIDTGSHRSYILKRLARDLGYEAEGEQTMVHLLFGGTKTKPQKHKSYRIHIGNLEGTYKCDFIALQQDTICQDVPNIGTGLWTEALKEKNVHLSDTGETRESISLLIGADVVGKLFTGKIIQLNQGATAIETKLGWTILGRNSEEKARQEEIKALLQETTKITEKGHFDVILPWKDNHPPLQDNRDMAKRRLDVVTKKLKQENLFDDYNTIFSNWLEEGIIEKVPVHEVDRESYYLPPVVKRGGTTRIRPVFDASAKKKDTPSLNQCLETGSNLIELVPALLHRFREKRIGVTIDIAKAFLQISVSPSDRDVLRFLWWHTNGEIETYRRVVFGITSSPFLLGATKITH</sequence>
<dbReference type="PANTHER" id="PTHR47331">
    <property type="entry name" value="PHD-TYPE DOMAIN-CONTAINING PROTEIN"/>
    <property type="match status" value="1"/>
</dbReference>
<dbReference type="InterPro" id="IPR021109">
    <property type="entry name" value="Peptidase_aspartic_dom_sf"/>
</dbReference>
<accession>A0A151JZA4</accession>
<dbReference type="InterPro" id="IPR043502">
    <property type="entry name" value="DNA/RNA_pol_sf"/>
</dbReference>
<evidence type="ECO:0000313" key="1">
    <source>
        <dbReference type="EMBL" id="KYN41645.1"/>
    </source>
</evidence>
<dbReference type="GO" id="GO:0071897">
    <property type="term" value="P:DNA biosynthetic process"/>
    <property type="evidence" value="ECO:0007669"/>
    <property type="project" value="UniProtKB-ARBA"/>
</dbReference>
<reference evidence="1 2" key="1">
    <citation type="submission" date="2016-03" db="EMBL/GenBank/DDBJ databases">
        <title>Trachymyrmex septentrionalis WGS genome.</title>
        <authorList>
            <person name="Nygaard S."/>
            <person name="Hu H."/>
            <person name="Boomsma J."/>
            <person name="Zhang G."/>
        </authorList>
    </citation>
    <scope>NUCLEOTIDE SEQUENCE [LARGE SCALE GENOMIC DNA]</scope>
    <source>
        <strain evidence="1">Tsep2-gDNA-1</strain>
        <tissue evidence="1">Whole body</tissue>
    </source>
</reference>
<organism evidence="1 2">
    <name type="scientific">Trachymyrmex septentrionalis</name>
    <dbReference type="NCBI Taxonomy" id="34720"/>
    <lineage>
        <taxon>Eukaryota</taxon>
        <taxon>Metazoa</taxon>
        <taxon>Ecdysozoa</taxon>
        <taxon>Arthropoda</taxon>
        <taxon>Hexapoda</taxon>
        <taxon>Insecta</taxon>
        <taxon>Pterygota</taxon>
        <taxon>Neoptera</taxon>
        <taxon>Endopterygota</taxon>
        <taxon>Hymenoptera</taxon>
        <taxon>Apocrita</taxon>
        <taxon>Aculeata</taxon>
        <taxon>Formicoidea</taxon>
        <taxon>Formicidae</taxon>
        <taxon>Myrmicinae</taxon>
        <taxon>Trachymyrmex</taxon>
    </lineage>
</organism>
<dbReference type="STRING" id="34720.A0A151JZA4"/>
<dbReference type="SUPFAM" id="SSF56672">
    <property type="entry name" value="DNA/RNA polymerases"/>
    <property type="match status" value="1"/>
</dbReference>
<dbReference type="Gene3D" id="2.40.70.10">
    <property type="entry name" value="Acid Proteases"/>
    <property type="match status" value="1"/>
</dbReference>
<dbReference type="AlphaFoldDB" id="A0A151JZA4"/>
<gene>
    <name evidence="1" type="ORF">ALC56_03946</name>
</gene>
<dbReference type="PANTHER" id="PTHR47331:SF1">
    <property type="entry name" value="GAG-LIKE PROTEIN"/>
    <property type="match status" value="1"/>
</dbReference>
<dbReference type="EMBL" id="KQ981442">
    <property type="protein sequence ID" value="KYN41645.1"/>
    <property type="molecule type" value="Genomic_DNA"/>
</dbReference>
<dbReference type="Gene3D" id="3.30.70.270">
    <property type="match status" value="1"/>
</dbReference>
<dbReference type="InterPro" id="IPR043128">
    <property type="entry name" value="Rev_trsase/Diguanyl_cyclase"/>
</dbReference>
<keyword evidence="2" id="KW-1185">Reference proteome</keyword>
<protein>
    <submittedName>
        <fullName evidence="1">Uncharacterized protein</fullName>
    </submittedName>
</protein>
<dbReference type="Proteomes" id="UP000078541">
    <property type="component" value="Unassembled WGS sequence"/>
</dbReference>
<name>A0A151JZA4_9HYME</name>